<proteinExistence type="predicted"/>
<evidence type="ECO:0000313" key="1">
    <source>
        <dbReference type="EMBL" id="NDY90777.1"/>
    </source>
</evidence>
<dbReference type="NCBIfam" id="NF038027">
    <property type="entry name" value="TssQ_fam"/>
    <property type="match status" value="1"/>
</dbReference>
<evidence type="ECO:0000313" key="2">
    <source>
        <dbReference type="Proteomes" id="UP000484255"/>
    </source>
</evidence>
<dbReference type="EMBL" id="JAAGOH010000005">
    <property type="protein sequence ID" value="NDY90777.1"/>
    <property type="molecule type" value="Genomic_DNA"/>
</dbReference>
<reference evidence="1 2" key="1">
    <citation type="submission" date="2020-02" db="EMBL/GenBank/DDBJ databases">
        <title>Ideonella bacterium strain TBM-1.</title>
        <authorList>
            <person name="Chen W.-M."/>
        </authorList>
    </citation>
    <scope>NUCLEOTIDE SEQUENCE [LARGE SCALE GENOMIC DNA]</scope>
    <source>
        <strain evidence="1 2">TBM-1</strain>
    </source>
</reference>
<dbReference type="SUPFAM" id="SSF48452">
    <property type="entry name" value="TPR-like"/>
    <property type="match status" value="1"/>
</dbReference>
<protein>
    <submittedName>
        <fullName evidence="1">TssQ family T6SS-associated lipoprotein</fullName>
    </submittedName>
</protein>
<accession>A0A7C9PFQ0</accession>
<dbReference type="AlphaFoldDB" id="A0A7C9PFQ0"/>
<dbReference type="InterPro" id="IPR011990">
    <property type="entry name" value="TPR-like_helical_dom_sf"/>
</dbReference>
<sequence>MNRPAERNLLNGIRAYDDGQYTEAERHLGDALRLQLVSAKDRSTAYKTLAFIYCSTGRRVDCEKAFRQARLADPAFALTKAEAGHPLWGPVYAESLR</sequence>
<organism evidence="1 2">
    <name type="scientific">Ideonella livida</name>
    <dbReference type="NCBI Taxonomy" id="2707176"/>
    <lineage>
        <taxon>Bacteria</taxon>
        <taxon>Pseudomonadati</taxon>
        <taxon>Pseudomonadota</taxon>
        <taxon>Betaproteobacteria</taxon>
        <taxon>Burkholderiales</taxon>
        <taxon>Sphaerotilaceae</taxon>
        <taxon>Ideonella</taxon>
    </lineage>
</organism>
<dbReference type="Proteomes" id="UP000484255">
    <property type="component" value="Unassembled WGS sequence"/>
</dbReference>
<keyword evidence="2" id="KW-1185">Reference proteome</keyword>
<name>A0A7C9PFQ0_9BURK</name>
<comment type="caution">
    <text evidence="1">The sequence shown here is derived from an EMBL/GenBank/DDBJ whole genome shotgun (WGS) entry which is preliminary data.</text>
</comment>
<gene>
    <name evidence="1" type="ORF">G3A44_06170</name>
</gene>
<keyword evidence="1" id="KW-0449">Lipoprotein</keyword>
<dbReference type="Gene3D" id="1.25.40.10">
    <property type="entry name" value="Tetratricopeptide repeat domain"/>
    <property type="match status" value="1"/>
</dbReference>
<dbReference type="InterPro" id="IPR047780">
    <property type="entry name" value="TssQ-like"/>
</dbReference>